<proteinExistence type="inferred from homology"/>
<keyword evidence="11" id="KW-1185">Reference proteome</keyword>
<comment type="pathway">
    <text evidence="6">Steroid biosynthesis; zymosterol biosynthesis; zymosterol from lanosterol: step 5/6.</text>
</comment>
<evidence type="ECO:0000256" key="7">
    <source>
        <dbReference type="ARBA" id="ARBA00023593"/>
    </source>
</evidence>
<dbReference type="PANTHER" id="PTHR43647">
    <property type="entry name" value="DEHYDROGENASE"/>
    <property type="match status" value="1"/>
</dbReference>
<keyword evidence="9" id="KW-0812">Transmembrane</keyword>
<dbReference type="Pfam" id="PF00106">
    <property type="entry name" value="adh_short"/>
    <property type="match status" value="1"/>
</dbReference>
<gene>
    <name evidence="10" type="ORF">NADFUDRAFT_50525</name>
</gene>
<keyword evidence="4" id="KW-0560">Oxidoreductase</keyword>
<evidence type="ECO:0000256" key="4">
    <source>
        <dbReference type="ARBA" id="ARBA00023002"/>
    </source>
</evidence>
<reference evidence="10 11" key="1">
    <citation type="journal article" date="2016" name="Proc. Natl. Acad. Sci. U.S.A.">
        <title>Comparative genomics of biotechnologically important yeasts.</title>
        <authorList>
            <person name="Riley R."/>
            <person name="Haridas S."/>
            <person name="Wolfe K.H."/>
            <person name="Lopes M.R."/>
            <person name="Hittinger C.T."/>
            <person name="Goeker M."/>
            <person name="Salamov A.A."/>
            <person name="Wisecaver J.H."/>
            <person name="Long T.M."/>
            <person name="Calvey C.H."/>
            <person name="Aerts A.L."/>
            <person name="Barry K.W."/>
            <person name="Choi C."/>
            <person name="Clum A."/>
            <person name="Coughlan A.Y."/>
            <person name="Deshpande S."/>
            <person name="Douglass A.P."/>
            <person name="Hanson S.J."/>
            <person name="Klenk H.-P."/>
            <person name="LaButti K.M."/>
            <person name="Lapidus A."/>
            <person name="Lindquist E.A."/>
            <person name="Lipzen A.M."/>
            <person name="Meier-Kolthoff J.P."/>
            <person name="Ohm R.A."/>
            <person name="Otillar R.P."/>
            <person name="Pangilinan J.L."/>
            <person name="Peng Y."/>
            <person name="Rokas A."/>
            <person name="Rosa C.A."/>
            <person name="Scheuner C."/>
            <person name="Sibirny A.A."/>
            <person name="Slot J.C."/>
            <person name="Stielow J.B."/>
            <person name="Sun H."/>
            <person name="Kurtzman C.P."/>
            <person name="Blackwell M."/>
            <person name="Grigoriev I.V."/>
            <person name="Jeffries T.W."/>
        </authorList>
    </citation>
    <scope>NUCLEOTIDE SEQUENCE [LARGE SCALE GENOMIC DNA]</scope>
    <source>
        <strain evidence="10 11">DSM 6958</strain>
    </source>
</reference>
<keyword evidence="1" id="KW-0444">Lipid biosynthesis</keyword>
<dbReference type="AlphaFoldDB" id="A0A1E3PNV7"/>
<sequence length="346" mass="39441">MTPHTDLGKVAIITGANSNLGICIGKRLMDSISPDTRLTIIVSSRTLPRAKEALKTLKEYALKRHLQRPALIEFDYILFDFNNMVSVTGASHELNKRYRHIDYFFANSAFGLFDGIDWVMAAKECSTNLMQAVTDPSYKKQIIGGTTRDGMGSVFQANVFGPWFMLNEIIPLMKNGGKFIWISSLLSDPTRVDFTDIELVKNSKSYEGSKRLIDLLHEATYQRLLNQHGIQSYLVHPGIFRSSSFAQFLNIFTYYGMIMMFYIARFLGSPWHVIDAYVAANAVIWAATKATPETVDQSYKYGSACDWSGKEYVKTEAFDSSKKEIVEEYVEKKRFEWKQKLKNQID</sequence>
<dbReference type="InterPro" id="IPR051593">
    <property type="entry name" value="Ergosterol_Biosynth_ERG27"/>
</dbReference>
<dbReference type="Gene3D" id="3.40.50.720">
    <property type="entry name" value="NAD(P)-binding Rossmann-like Domain"/>
    <property type="match status" value="1"/>
</dbReference>
<keyword evidence="2" id="KW-0521">NADP</keyword>
<keyword evidence="9" id="KW-1133">Transmembrane helix</keyword>
<dbReference type="EMBL" id="KV454408">
    <property type="protein sequence ID" value="ODQ66612.1"/>
    <property type="molecule type" value="Genomic_DNA"/>
</dbReference>
<evidence type="ECO:0000313" key="10">
    <source>
        <dbReference type="EMBL" id="ODQ66612.1"/>
    </source>
</evidence>
<keyword evidence="3" id="KW-0752">Steroid biosynthesis</keyword>
<organism evidence="10 11">
    <name type="scientific">Nadsonia fulvescens var. elongata DSM 6958</name>
    <dbReference type="NCBI Taxonomy" id="857566"/>
    <lineage>
        <taxon>Eukaryota</taxon>
        <taxon>Fungi</taxon>
        <taxon>Dikarya</taxon>
        <taxon>Ascomycota</taxon>
        <taxon>Saccharomycotina</taxon>
        <taxon>Dipodascomycetes</taxon>
        <taxon>Dipodascales</taxon>
        <taxon>Dipodascales incertae sedis</taxon>
        <taxon>Nadsonia</taxon>
    </lineage>
</organism>
<dbReference type="GO" id="GO:0005811">
    <property type="term" value="C:lipid droplet"/>
    <property type="evidence" value="ECO:0007669"/>
    <property type="project" value="TreeGrafter"/>
</dbReference>
<dbReference type="InterPro" id="IPR036291">
    <property type="entry name" value="NAD(P)-bd_dom_sf"/>
</dbReference>
<dbReference type="GO" id="GO:0005741">
    <property type="term" value="C:mitochondrial outer membrane"/>
    <property type="evidence" value="ECO:0007669"/>
    <property type="project" value="TreeGrafter"/>
</dbReference>
<dbReference type="STRING" id="857566.A0A1E3PNV7"/>
<protein>
    <recommendedName>
        <fullName evidence="8">3beta-hydroxysteroid 3-dehydrogenase</fullName>
        <ecNumber evidence="8">1.1.1.270</ecNumber>
    </recommendedName>
</protein>
<evidence type="ECO:0000256" key="9">
    <source>
        <dbReference type="SAM" id="Phobius"/>
    </source>
</evidence>
<dbReference type="OrthoDB" id="9989144at2759"/>
<accession>A0A1E3PNV7</accession>
<dbReference type="InterPro" id="IPR002347">
    <property type="entry name" value="SDR_fam"/>
</dbReference>
<dbReference type="Proteomes" id="UP000095009">
    <property type="component" value="Unassembled WGS sequence"/>
</dbReference>
<dbReference type="PANTHER" id="PTHR43647:SF1">
    <property type="entry name" value="3-KETO-STEROID REDUCTASE ERG27"/>
    <property type="match status" value="1"/>
</dbReference>
<evidence type="ECO:0000313" key="11">
    <source>
        <dbReference type="Proteomes" id="UP000095009"/>
    </source>
</evidence>
<evidence type="ECO:0000256" key="1">
    <source>
        <dbReference type="ARBA" id="ARBA00022516"/>
    </source>
</evidence>
<dbReference type="GO" id="GO:0000253">
    <property type="term" value="F:3-beta-hydroxysteroid 3-dehydrogenase (NADP+) activity"/>
    <property type="evidence" value="ECO:0007669"/>
    <property type="project" value="UniProtKB-EC"/>
</dbReference>
<name>A0A1E3PNV7_9ASCO</name>
<dbReference type="EC" id="1.1.1.270" evidence="8"/>
<dbReference type="SUPFAM" id="SSF51735">
    <property type="entry name" value="NAD(P)-binding Rossmann-fold domains"/>
    <property type="match status" value="1"/>
</dbReference>
<keyword evidence="9" id="KW-0472">Membrane</keyword>
<dbReference type="GO" id="GO:0006696">
    <property type="term" value="P:ergosterol biosynthetic process"/>
    <property type="evidence" value="ECO:0007669"/>
    <property type="project" value="TreeGrafter"/>
</dbReference>
<evidence type="ECO:0000256" key="6">
    <source>
        <dbReference type="ARBA" id="ARBA00023589"/>
    </source>
</evidence>
<keyword evidence="5" id="KW-0443">Lipid metabolism</keyword>
<dbReference type="PRINTS" id="PR00081">
    <property type="entry name" value="GDHRDH"/>
</dbReference>
<dbReference type="GO" id="GO:0005789">
    <property type="term" value="C:endoplasmic reticulum membrane"/>
    <property type="evidence" value="ECO:0007669"/>
    <property type="project" value="TreeGrafter"/>
</dbReference>
<feature type="transmembrane region" description="Helical" evidence="9">
    <location>
        <begin position="245"/>
        <end position="264"/>
    </location>
</feature>
<evidence type="ECO:0000256" key="8">
    <source>
        <dbReference type="ARBA" id="ARBA00023621"/>
    </source>
</evidence>
<evidence type="ECO:0000256" key="3">
    <source>
        <dbReference type="ARBA" id="ARBA00022955"/>
    </source>
</evidence>
<evidence type="ECO:0000256" key="5">
    <source>
        <dbReference type="ARBA" id="ARBA00023098"/>
    </source>
</evidence>
<evidence type="ECO:0000256" key="2">
    <source>
        <dbReference type="ARBA" id="ARBA00022857"/>
    </source>
</evidence>
<comment type="similarity">
    <text evidence="7">Belongs to the short-chain dehydrogenases/reductases (SDR) family. ERG27 subfamily.</text>
</comment>